<organism evidence="1 2">
    <name type="scientific">Povalibacter uvarum</name>
    <dbReference type="NCBI Taxonomy" id="732238"/>
    <lineage>
        <taxon>Bacteria</taxon>
        <taxon>Pseudomonadati</taxon>
        <taxon>Pseudomonadota</taxon>
        <taxon>Gammaproteobacteria</taxon>
        <taxon>Steroidobacterales</taxon>
        <taxon>Steroidobacteraceae</taxon>
        <taxon>Povalibacter</taxon>
    </lineage>
</organism>
<accession>A0A841HTP3</accession>
<gene>
    <name evidence="1" type="ORF">HNQ60_005054</name>
</gene>
<sequence>MKIPEDIYYRVLDLATALVRASEGFDREEHSTLYNELREVVDGEVASGNPHPFLFETLADFTDDDPTALDLYQRGLDYADRPDAAAYRASILLSMAERHRTMGNASMARECAGRAEEAAKLVDDPELRKQISEFLLE</sequence>
<dbReference type="Proteomes" id="UP000588068">
    <property type="component" value="Unassembled WGS sequence"/>
</dbReference>
<evidence type="ECO:0008006" key="3">
    <source>
        <dbReference type="Google" id="ProtNLM"/>
    </source>
</evidence>
<name>A0A841HTP3_9GAMM</name>
<comment type="caution">
    <text evidence="1">The sequence shown here is derived from an EMBL/GenBank/DDBJ whole genome shotgun (WGS) entry which is preliminary data.</text>
</comment>
<keyword evidence="2" id="KW-1185">Reference proteome</keyword>
<evidence type="ECO:0000313" key="2">
    <source>
        <dbReference type="Proteomes" id="UP000588068"/>
    </source>
</evidence>
<reference evidence="1 2" key="1">
    <citation type="submission" date="2020-08" db="EMBL/GenBank/DDBJ databases">
        <title>Genomic Encyclopedia of Type Strains, Phase IV (KMG-IV): sequencing the most valuable type-strain genomes for metagenomic binning, comparative biology and taxonomic classification.</title>
        <authorList>
            <person name="Goeker M."/>
        </authorList>
    </citation>
    <scope>NUCLEOTIDE SEQUENCE [LARGE SCALE GENOMIC DNA]</scope>
    <source>
        <strain evidence="1 2">DSM 26723</strain>
    </source>
</reference>
<evidence type="ECO:0000313" key="1">
    <source>
        <dbReference type="EMBL" id="MBB6096163.1"/>
    </source>
</evidence>
<proteinExistence type="predicted"/>
<protein>
    <recommendedName>
        <fullName evidence="3">Tetratricopeptide repeat protein</fullName>
    </recommendedName>
</protein>
<dbReference type="EMBL" id="JACHHZ010000006">
    <property type="protein sequence ID" value="MBB6096163.1"/>
    <property type="molecule type" value="Genomic_DNA"/>
</dbReference>
<dbReference type="AlphaFoldDB" id="A0A841HTP3"/>
<dbReference type="RefSeq" id="WP_184335533.1">
    <property type="nucleotide sequence ID" value="NZ_JACHHZ010000006.1"/>
</dbReference>